<dbReference type="GO" id="GO:0000166">
    <property type="term" value="F:nucleotide binding"/>
    <property type="evidence" value="ECO:0007669"/>
    <property type="project" value="InterPro"/>
</dbReference>
<dbReference type="Gene3D" id="3.30.360.10">
    <property type="entry name" value="Dihydrodipicolinate Reductase, domain 2"/>
    <property type="match status" value="1"/>
</dbReference>
<dbReference type="SUPFAM" id="SSF51735">
    <property type="entry name" value="NAD(P)-binding Rossmann-fold domains"/>
    <property type="match status" value="1"/>
</dbReference>
<organism evidence="3 4">
    <name type="scientific">Talaromyces amestolkiae</name>
    <dbReference type="NCBI Taxonomy" id="1196081"/>
    <lineage>
        <taxon>Eukaryota</taxon>
        <taxon>Fungi</taxon>
        <taxon>Dikarya</taxon>
        <taxon>Ascomycota</taxon>
        <taxon>Pezizomycotina</taxon>
        <taxon>Eurotiomycetes</taxon>
        <taxon>Eurotiomycetidae</taxon>
        <taxon>Eurotiales</taxon>
        <taxon>Trichocomaceae</taxon>
        <taxon>Talaromyces</taxon>
        <taxon>Talaromyces sect. Talaromyces</taxon>
    </lineage>
</organism>
<evidence type="ECO:0000259" key="2">
    <source>
        <dbReference type="Pfam" id="PF02894"/>
    </source>
</evidence>
<proteinExistence type="predicted"/>
<dbReference type="OrthoDB" id="64915at2759"/>
<dbReference type="EMBL" id="MIKG01000025">
    <property type="protein sequence ID" value="RAO73588.1"/>
    <property type="molecule type" value="Genomic_DNA"/>
</dbReference>
<feature type="domain" description="Gfo/Idh/MocA-like oxidoreductase N-terminal" evidence="1">
    <location>
        <begin position="4"/>
        <end position="123"/>
    </location>
</feature>
<dbReference type="RefSeq" id="XP_040738102.1">
    <property type="nucleotide sequence ID" value="XM_040882534.1"/>
</dbReference>
<accession>A0A364LCQ2</accession>
<protein>
    <recommendedName>
        <fullName evidence="5">Gfo/Idh/MocA-like oxidoreductase N-terminal domain-containing protein</fullName>
    </recommendedName>
</protein>
<dbReference type="PANTHER" id="PTHR42840:SF5">
    <property type="entry name" value="NAD(P)-BINDING ROSSMANN-FOLD SUPERFAMILY PROTEIN"/>
    <property type="match status" value="1"/>
</dbReference>
<evidence type="ECO:0000259" key="1">
    <source>
        <dbReference type="Pfam" id="PF01408"/>
    </source>
</evidence>
<sequence length="354" mass="38736">MSIGVALLGAGVFAKKEHLPAIKSSPLLSLKAVYSRSRTSAETFVEAAGDDTEAYFDSPSVPSRSLDDLLRRDDIAAVIVCVAIDVSPKLIKKALRAGKHVLSEKPIAPDLKTARSLIDFYQQEIKGVFWGVAENFRFWKSVHEAAKIIKDLDANLVTFSITSYSFVNADNPFYHSDWRQKPTFQGGYLLDGGVHFVAVLRTLLAALDQKIEAVSAYTTSIQKTLPPVDTIHAILKTDHGRVGSYISSVGIESKLAMEFEIVTDKGSVRYSPFQMQIATKLKNQEGKWEEQSQTAPLMWGVKEEVAAFAEGILTGRLDSKLSISEALEDLRIVEAMLTSGDAQGLPITISKDAA</sequence>
<dbReference type="AlphaFoldDB" id="A0A364LCQ2"/>
<evidence type="ECO:0000313" key="3">
    <source>
        <dbReference type="EMBL" id="RAO73588.1"/>
    </source>
</evidence>
<comment type="caution">
    <text evidence="3">The sequence shown here is derived from an EMBL/GenBank/DDBJ whole genome shotgun (WGS) entry which is preliminary data.</text>
</comment>
<keyword evidence="4" id="KW-1185">Reference proteome</keyword>
<dbReference type="InterPro" id="IPR004104">
    <property type="entry name" value="Gfo/Idh/MocA-like_OxRdtase_C"/>
</dbReference>
<dbReference type="GO" id="GO:0016491">
    <property type="term" value="F:oxidoreductase activity"/>
    <property type="evidence" value="ECO:0007669"/>
    <property type="project" value="TreeGrafter"/>
</dbReference>
<dbReference type="Pfam" id="PF01408">
    <property type="entry name" value="GFO_IDH_MocA"/>
    <property type="match status" value="1"/>
</dbReference>
<dbReference type="InterPro" id="IPR000683">
    <property type="entry name" value="Gfo/Idh/MocA-like_OxRdtase_N"/>
</dbReference>
<feature type="domain" description="Gfo/Idh/MocA-like oxidoreductase C-terminal" evidence="2">
    <location>
        <begin position="169"/>
        <end position="339"/>
    </location>
</feature>
<dbReference type="STRING" id="1196081.A0A364LCQ2"/>
<dbReference type="GO" id="GO:0006740">
    <property type="term" value="P:NADPH regeneration"/>
    <property type="evidence" value="ECO:0007669"/>
    <property type="project" value="TreeGrafter"/>
</dbReference>
<dbReference type="Gene3D" id="3.40.50.720">
    <property type="entry name" value="NAD(P)-binding Rossmann-like Domain"/>
    <property type="match status" value="1"/>
</dbReference>
<evidence type="ECO:0000313" key="4">
    <source>
        <dbReference type="Proteomes" id="UP000249363"/>
    </source>
</evidence>
<dbReference type="Pfam" id="PF02894">
    <property type="entry name" value="GFO_IDH_MocA_C"/>
    <property type="match status" value="1"/>
</dbReference>
<evidence type="ECO:0008006" key="5">
    <source>
        <dbReference type="Google" id="ProtNLM"/>
    </source>
</evidence>
<dbReference type="GO" id="GO:0005737">
    <property type="term" value="C:cytoplasm"/>
    <property type="evidence" value="ECO:0007669"/>
    <property type="project" value="TreeGrafter"/>
</dbReference>
<gene>
    <name evidence="3" type="ORF">BHQ10_009600</name>
</gene>
<dbReference type="SUPFAM" id="SSF55347">
    <property type="entry name" value="Glyceraldehyde-3-phosphate dehydrogenase-like, C-terminal domain"/>
    <property type="match status" value="1"/>
</dbReference>
<dbReference type="PANTHER" id="PTHR42840">
    <property type="entry name" value="NAD(P)-BINDING ROSSMANN-FOLD SUPERFAMILY PROTEIN-RELATED"/>
    <property type="match status" value="1"/>
</dbReference>
<name>A0A364LCQ2_TALAM</name>
<reference evidence="3 4" key="1">
    <citation type="journal article" date="2017" name="Biotechnol. Biofuels">
        <title>Differential beta-glucosidase expression as a function of carbon source availability in Talaromyces amestolkiae: a genomic and proteomic approach.</title>
        <authorList>
            <person name="de Eugenio L.I."/>
            <person name="Mendez-Liter J.A."/>
            <person name="Nieto-Dominguez M."/>
            <person name="Alonso L."/>
            <person name="Gil-Munoz J."/>
            <person name="Barriuso J."/>
            <person name="Prieto A."/>
            <person name="Martinez M.J."/>
        </authorList>
    </citation>
    <scope>NUCLEOTIDE SEQUENCE [LARGE SCALE GENOMIC DNA]</scope>
    <source>
        <strain evidence="3 4">CIB</strain>
    </source>
</reference>
<dbReference type="GeneID" id="63798814"/>
<dbReference type="InterPro" id="IPR036291">
    <property type="entry name" value="NAD(P)-bd_dom_sf"/>
</dbReference>
<dbReference type="Proteomes" id="UP000249363">
    <property type="component" value="Unassembled WGS sequence"/>
</dbReference>